<name>A0A6A4HX72_9AGAR</name>
<evidence type="ECO:0000313" key="1">
    <source>
        <dbReference type="EMBL" id="KAE9402816.1"/>
    </source>
</evidence>
<organism evidence="1 2">
    <name type="scientific">Gymnopus androsaceus JB14</name>
    <dbReference type="NCBI Taxonomy" id="1447944"/>
    <lineage>
        <taxon>Eukaryota</taxon>
        <taxon>Fungi</taxon>
        <taxon>Dikarya</taxon>
        <taxon>Basidiomycota</taxon>
        <taxon>Agaricomycotina</taxon>
        <taxon>Agaricomycetes</taxon>
        <taxon>Agaricomycetidae</taxon>
        <taxon>Agaricales</taxon>
        <taxon>Marasmiineae</taxon>
        <taxon>Omphalotaceae</taxon>
        <taxon>Gymnopus</taxon>
    </lineage>
</organism>
<keyword evidence="2" id="KW-1185">Reference proteome</keyword>
<proteinExistence type="predicted"/>
<dbReference type="AlphaFoldDB" id="A0A6A4HX72"/>
<protein>
    <recommendedName>
        <fullName evidence="3">F-box domain-containing protein</fullName>
    </recommendedName>
</protein>
<dbReference type="EMBL" id="ML769431">
    <property type="protein sequence ID" value="KAE9402816.1"/>
    <property type="molecule type" value="Genomic_DNA"/>
</dbReference>
<dbReference type="OrthoDB" id="2980162at2759"/>
<reference evidence="1" key="1">
    <citation type="journal article" date="2019" name="Environ. Microbiol.">
        <title>Fungal ecological strategies reflected in gene transcription - a case study of two litter decomposers.</title>
        <authorList>
            <person name="Barbi F."/>
            <person name="Kohler A."/>
            <person name="Barry K."/>
            <person name="Baskaran P."/>
            <person name="Daum C."/>
            <person name="Fauchery L."/>
            <person name="Ihrmark K."/>
            <person name="Kuo A."/>
            <person name="LaButti K."/>
            <person name="Lipzen A."/>
            <person name="Morin E."/>
            <person name="Grigoriev I.V."/>
            <person name="Henrissat B."/>
            <person name="Lindahl B."/>
            <person name="Martin F."/>
        </authorList>
    </citation>
    <scope>NUCLEOTIDE SEQUENCE</scope>
    <source>
        <strain evidence="1">JB14</strain>
    </source>
</reference>
<accession>A0A6A4HX72</accession>
<evidence type="ECO:0008006" key="3">
    <source>
        <dbReference type="Google" id="ProtNLM"/>
    </source>
</evidence>
<evidence type="ECO:0000313" key="2">
    <source>
        <dbReference type="Proteomes" id="UP000799118"/>
    </source>
</evidence>
<dbReference type="Proteomes" id="UP000799118">
    <property type="component" value="Unassembled WGS sequence"/>
</dbReference>
<sequence>PTTSELERLKALLAHPQHELSSLETEIARVQTPLNGLLAEKQEIANYIEAHRVLISPIRQLPPETLAEIFVQYLPATYAVRDLGIAPLNLTTVCRY</sequence>
<feature type="non-terminal residue" evidence="1">
    <location>
        <position position="1"/>
    </location>
</feature>
<gene>
    <name evidence="1" type="ORF">BT96DRAFT_815924</name>
</gene>